<dbReference type="AlphaFoldDB" id="A0A8E2F687"/>
<protein>
    <recommendedName>
        <fullName evidence="1">DUF7025 domain-containing protein</fullName>
    </recommendedName>
</protein>
<reference evidence="2 3" key="1">
    <citation type="journal article" date="2016" name="Nat. Commun.">
        <title>Ectomycorrhizal ecology is imprinted in the genome of the dominant symbiotic fungus Cenococcum geophilum.</title>
        <authorList>
            <consortium name="DOE Joint Genome Institute"/>
            <person name="Peter M."/>
            <person name="Kohler A."/>
            <person name="Ohm R.A."/>
            <person name="Kuo A."/>
            <person name="Krutzmann J."/>
            <person name="Morin E."/>
            <person name="Arend M."/>
            <person name="Barry K.W."/>
            <person name="Binder M."/>
            <person name="Choi C."/>
            <person name="Clum A."/>
            <person name="Copeland A."/>
            <person name="Grisel N."/>
            <person name="Haridas S."/>
            <person name="Kipfer T."/>
            <person name="LaButti K."/>
            <person name="Lindquist E."/>
            <person name="Lipzen A."/>
            <person name="Maire R."/>
            <person name="Meier B."/>
            <person name="Mihaltcheva S."/>
            <person name="Molinier V."/>
            <person name="Murat C."/>
            <person name="Poggeler S."/>
            <person name="Quandt C.A."/>
            <person name="Sperisen C."/>
            <person name="Tritt A."/>
            <person name="Tisserant E."/>
            <person name="Crous P.W."/>
            <person name="Henrissat B."/>
            <person name="Nehls U."/>
            <person name="Egli S."/>
            <person name="Spatafora J.W."/>
            <person name="Grigoriev I.V."/>
            <person name="Martin F.M."/>
        </authorList>
    </citation>
    <scope>NUCLEOTIDE SEQUENCE [LARGE SCALE GENOMIC DNA]</scope>
    <source>
        <strain evidence="2 3">CBS 207.34</strain>
    </source>
</reference>
<organism evidence="2 3">
    <name type="scientific">Glonium stellatum</name>
    <dbReference type="NCBI Taxonomy" id="574774"/>
    <lineage>
        <taxon>Eukaryota</taxon>
        <taxon>Fungi</taxon>
        <taxon>Dikarya</taxon>
        <taxon>Ascomycota</taxon>
        <taxon>Pezizomycotina</taxon>
        <taxon>Dothideomycetes</taxon>
        <taxon>Pleosporomycetidae</taxon>
        <taxon>Gloniales</taxon>
        <taxon>Gloniaceae</taxon>
        <taxon>Glonium</taxon>
    </lineage>
</organism>
<feature type="domain" description="DUF7025" evidence="1">
    <location>
        <begin position="146"/>
        <end position="239"/>
    </location>
</feature>
<dbReference type="Pfam" id="PF22942">
    <property type="entry name" value="DUF7025"/>
    <property type="match status" value="1"/>
</dbReference>
<gene>
    <name evidence="2" type="ORF">AOQ84DRAFT_229512</name>
</gene>
<name>A0A8E2F687_9PEZI</name>
<sequence>MKPSALQLYEGPEKCKCCANWVEEYPDDLGREGDVEVAEGWKQYALLARHRRSHKEHFTKPLELESVVIHSPLIKAVLEDVLEDYSSVMVDPDTPTFKTPFKPFFYRWEQFEEVLQMKIDDCTRAHLQLLHNTIQDVVKEISTGVESMTSHNVITFEYLWTIFKPGQLVCSQAYGALFKLHSSHYETEYTNNIEYLNLSLSYVGCGGEQFGYQMVACCIHKFDGTEKITKLPLYPLDFHATADGVRITCLNRGKRYEELSGMHYLQYSGPFWGPERPYTVLEPHGTASLEERIIIDATAYYEKNGFKPSLYSLRCPKKKVSPKQSSGGSGGDFGGGALDFGVPLVKMSDEELMLCSAVLRGYAMKSKKWGLFRVEDTSEIVWNDKCFEQLVLPYDYKELSLGFAESHIKKSNVFDDFVHGKGRGMVFLLSGPPGLPFLVAHQMKLTISSLAVAEKLNAPLYPISAGELGFTVSDIEENMAGILKLVERRHAVLLLDEADVFLEQRSTDNLERNRLVSEPSNNTCLHPTPLITLLVSRPYVLKQLPHFQIRTPQTSPLAYRPHALLASPLTYLSHSHTAPTPSGEICSRLCLAQEGRRLAPQSAVAESDAGIPCSCKDNDER</sequence>
<dbReference type="InterPro" id="IPR054289">
    <property type="entry name" value="DUF7025"/>
</dbReference>
<evidence type="ECO:0000313" key="2">
    <source>
        <dbReference type="EMBL" id="OCL11332.1"/>
    </source>
</evidence>
<evidence type="ECO:0000259" key="1">
    <source>
        <dbReference type="Pfam" id="PF22942"/>
    </source>
</evidence>
<dbReference type="EMBL" id="KV749061">
    <property type="protein sequence ID" value="OCL11332.1"/>
    <property type="molecule type" value="Genomic_DNA"/>
</dbReference>
<evidence type="ECO:0000313" key="3">
    <source>
        <dbReference type="Proteomes" id="UP000250140"/>
    </source>
</evidence>
<dbReference type="Gene3D" id="3.40.50.300">
    <property type="entry name" value="P-loop containing nucleotide triphosphate hydrolases"/>
    <property type="match status" value="1"/>
</dbReference>
<dbReference type="Proteomes" id="UP000250140">
    <property type="component" value="Unassembled WGS sequence"/>
</dbReference>
<keyword evidence="3" id="KW-1185">Reference proteome</keyword>
<dbReference type="InterPro" id="IPR027417">
    <property type="entry name" value="P-loop_NTPase"/>
</dbReference>
<dbReference type="PANTHER" id="PTHR46411">
    <property type="entry name" value="FAMILY ATPASE, PUTATIVE-RELATED"/>
    <property type="match status" value="1"/>
</dbReference>
<dbReference type="PANTHER" id="PTHR46411:SF3">
    <property type="entry name" value="AAA+ ATPASE DOMAIN-CONTAINING PROTEIN"/>
    <property type="match status" value="1"/>
</dbReference>
<proteinExistence type="predicted"/>
<accession>A0A8E2F687</accession>
<dbReference type="OrthoDB" id="10042665at2759"/>